<comment type="caution">
    <text evidence="1">The sequence shown here is derived from an EMBL/GenBank/DDBJ whole genome shotgun (WGS) entry which is preliminary data.</text>
</comment>
<sequence>MNDIDQRCLEVRSREYKARCERESTALLDELAIWVTDRKNIAFREKIKCIPSCSLEKFVCNWNYLSG</sequence>
<organism evidence="1 2">
    <name type="scientific">Glaciimonas immobilis</name>
    <dbReference type="NCBI Taxonomy" id="728004"/>
    <lineage>
        <taxon>Bacteria</taxon>
        <taxon>Pseudomonadati</taxon>
        <taxon>Pseudomonadota</taxon>
        <taxon>Betaproteobacteria</taxon>
        <taxon>Burkholderiales</taxon>
        <taxon>Oxalobacteraceae</taxon>
        <taxon>Glaciimonas</taxon>
    </lineage>
</organism>
<proteinExistence type="predicted"/>
<dbReference type="EMBL" id="JACHHQ010000001">
    <property type="protein sequence ID" value="MBB5198960.1"/>
    <property type="molecule type" value="Genomic_DNA"/>
</dbReference>
<dbReference type="AlphaFoldDB" id="A0A840RQT4"/>
<dbReference type="Proteomes" id="UP000571084">
    <property type="component" value="Unassembled WGS sequence"/>
</dbReference>
<evidence type="ECO:0000313" key="1">
    <source>
        <dbReference type="EMBL" id="MBB5198960.1"/>
    </source>
</evidence>
<keyword evidence="2" id="KW-1185">Reference proteome</keyword>
<name>A0A840RQT4_9BURK</name>
<accession>A0A840RQT4</accession>
<protein>
    <submittedName>
        <fullName evidence="1">Uncharacterized protein</fullName>
    </submittedName>
</protein>
<gene>
    <name evidence="1" type="ORF">HNR39_000770</name>
</gene>
<evidence type="ECO:0000313" key="2">
    <source>
        <dbReference type="Proteomes" id="UP000571084"/>
    </source>
</evidence>
<reference evidence="1 2" key="1">
    <citation type="submission" date="2020-08" db="EMBL/GenBank/DDBJ databases">
        <title>Genomic Encyclopedia of Type Strains, Phase IV (KMG-IV): sequencing the most valuable type-strain genomes for metagenomic binning, comparative biology and taxonomic classification.</title>
        <authorList>
            <person name="Goeker M."/>
        </authorList>
    </citation>
    <scope>NUCLEOTIDE SEQUENCE [LARGE SCALE GENOMIC DNA]</scope>
    <source>
        <strain evidence="1 2">DSM 23240</strain>
    </source>
</reference>